<dbReference type="RefSeq" id="WP_189091275.1">
    <property type="nucleotide sequence ID" value="NZ_BMQL01000017.1"/>
</dbReference>
<keyword evidence="1" id="KW-1133">Transmembrane helix</keyword>
<protein>
    <submittedName>
        <fullName evidence="2">Uncharacterized protein</fullName>
    </submittedName>
</protein>
<reference evidence="2" key="2">
    <citation type="submission" date="2020-09" db="EMBL/GenBank/DDBJ databases">
        <authorList>
            <person name="Sun Q."/>
            <person name="Ohkuma M."/>
        </authorList>
    </citation>
    <scope>NUCLEOTIDE SEQUENCE</scope>
    <source>
        <strain evidence="2">JCM 31311</strain>
    </source>
</reference>
<keyword evidence="1" id="KW-0472">Membrane</keyword>
<dbReference type="Proteomes" id="UP000603865">
    <property type="component" value="Unassembled WGS sequence"/>
</dbReference>
<feature type="transmembrane region" description="Helical" evidence="1">
    <location>
        <begin position="198"/>
        <end position="219"/>
    </location>
</feature>
<keyword evidence="3" id="KW-1185">Reference proteome</keyword>
<feature type="transmembrane region" description="Helical" evidence="1">
    <location>
        <begin position="255"/>
        <end position="275"/>
    </location>
</feature>
<name>A0A918F9Z3_9DEIO</name>
<reference evidence="2" key="1">
    <citation type="journal article" date="2014" name="Int. J. Syst. Evol. Microbiol.">
        <title>Complete genome sequence of Corynebacterium casei LMG S-19264T (=DSM 44701T), isolated from a smear-ripened cheese.</title>
        <authorList>
            <consortium name="US DOE Joint Genome Institute (JGI-PGF)"/>
            <person name="Walter F."/>
            <person name="Albersmeier A."/>
            <person name="Kalinowski J."/>
            <person name="Ruckert C."/>
        </authorList>
    </citation>
    <scope>NUCLEOTIDE SEQUENCE</scope>
    <source>
        <strain evidence="2">JCM 31311</strain>
    </source>
</reference>
<accession>A0A918F9Z3</accession>
<evidence type="ECO:0000313" key="2">
    <source>
        <dbReference type="EMBL" id="GGR14697.1"/>
    </source>
</evidence>
<gene>
    <name evidence="2" type="ORF">GCM10008957_29400</name>
</gene>
<proteinExistence type="predicted"/>
<feature type="transmembrane region" description="Helical" evidence="1">
    <location>
        <begin position="131"/>
        <end position="149"/>
    </location>
</feature>
<feature type="transmembrane region" description="Helical" evidence="1">
    <location>
        <begin position="231"/>
        <end position="249"/>
    </location>
</feature>
<evidence type="ECO:0000256" key="1">
    <source>
        <dbReference type="SAM" id="Phobius"/>
    </source>
</evidence>
<feature type="transmembrane region" description="Helical" evidence="1">
    <location>
        <begin position="92"/>
        <end position="111"/>
    </location>
</feature>
<comment type="caution">
    <text evidence="2">The sequence shown here is derived from an EMBL/GenBank/DDBJ whole genome shotgun (WGS) entry which is preliminary data.</text>
</comment>
<dbReference type="EMBL" id="BMQL01000017">
    <property type="protein sequence ID" value="GGR14697.1"/>
    <property type="molecule type" value="Genomic_DNA"/>
</dbReference>
<organism evidence="2 3">
    <name type="scientific">Deinococcus ruber</name>
    <dbReference type="NCBI Taxonomy" id="1848197"/>
    <lineage>
        <taxon>Bacteria</taxon>
        <taxon>Thermotogati</taxon>
        <taxon>Deinococcota</taxon>
        <taxon>Deinococci</taxon>
        <taxon>Deinococcales</taxon>
        <taxon>Deinococcaceae</taxon>
        <taxon>Deinococcus</taxon>
    </lineage>
</organism>
<keyword evidence="1" id="KW-0812">Transmembrane</keyword>
<sequence length="341" mass="35844">MSALPPDPSEGVQPDALEQQLRGLPSPTPEWSVARSVAQDVAWARLLTPPAPAASVAHLLAARISREAEATEPQERRVPLPVPRPVWARARVPAAVAGAAILLLTPTLWPGAGTLANGAWASLGLTSPQSWSGAAWTGLVLAVFMALLLSGPLRRWEAATAVRWTGGLLTACLLPLLLNERPTASSTQVLSLIRRNQTAPAVPWWVLLGLVALFMLIRWPVSRALRFTPTLARGVLSLGLSVLGTLALLRLNLKGLGLGGLLLTALSLLVGMSLTLRMLARQLLARLLWPASRVMEVAFGLGGFALLTLEPRVAAPAALLGGLWGLGQLLSPAEAGHSAAS</sequence>
<evidence type="ECO:0000313" key="3">
    <source>
        <dbReference type="Proteomes" id="UP000603865"/>
    </source>
</evidence>
<dbReference type="AlphaFoldDB" id="A0A918F9Z3"/>